<reference evidence="3" key="1">
    <citation type="submission" date="2020-11" db="EMBL/GenBank/DDBJ databases">
        <authorList>
            <person name="Tran Van P."/>
        </authorList>
    </citation>
    <scope>NUCLEOTIDE SEQUENCE</scope>
</reference>
<accession>A0A7R9EVK9</accession>
<evidence type="ECO:0000259" key="2">
    <source>
        <dbReference type="Pfam" id="PF23040"/>
    </source>
</evidence>
<evidence type="ECO:0000256" key="1">
    <source>
        <dbReference type="SAM" id="MobiDB-lite"/>
    </source>
</evidence>
<sequence length="278" mass="31380">MDLANFQQIRSVDLTTFQQIRPNNLLTDLVYVDLATFQQIRSVWTSQPSNRSGLCGPNKLLNRSGLCGPNNLPTDQDLSHLYHWRYSGGRPLFGRVSSTKPRVRDPSSGFPPSSASSRQIAPHPPPSSLVLPARSSFNFSSVVLSVSVSLVLCCDEREGLHGQAVLKISRNRRPFRELCEGLHTLPWSVSVDFGKKYKHTVCWSNSSVLFVVTSALQTLHKVSSKAREHNFFLGGLTHDWVSYYERRIESDRSCLNEWHTMDSLESRRPPSPDSVRTR</sequence>
<name>A0A7R9EVK9_9NEOP</name>
<dbReference type="PANTHER" id="PTHR45864:SF2">
    <property type="entry name" value="PROTEIN PHOSPHATASE SLINGSHOT"/>
    <property type="match status" value="1"/>
</dbReference>
<dbReference type="PANTHER" id="PTHR45864">
    <property type="entry name" value="SLINGSHOT PROTEIN PHOSPHATASE HOMOLOG"/>
    <property type="match status" value="1"/>
</dbReference>
<dbReference type="GO" id="GO:0030837">
    <property type="term" value="P:negative regulation of actin filament polymerization"/>
    <property type="evidence" value="ECO:0007669"/>
    <property type="project" value="InterPro"/>
</dbReference>
<feature type="region of interest" description="Disordered" evidence="1">
    <location>
        <begin position="95"/>
        <end position="125"/>
    </location>
</feature>
<dbReference type="Pfam" id="PF23040">
    <property type="entry name" value="PH_SSH1-like_1st"/>
    <property type="match status" value="1"/>
</dbReference>
<evidence type="ECO:0000313" key="3">
    <source>
        <dbReference type="EMBL" id="CAD7442218.1"/>
    </source>
</evidence>
<protein>
    <recommendedName>
        <fullName evidence="2">Slingshot N-terminal domain-containing protein</fullName>
    </recommendedName>
</protein>
<gene>
    <name evidence="3" type="ORF">TBIB3V08_LOCUS4657</name>
</gene>
<dbReference type="EMBL" id="OD565614">
    <property type="protein sequence ID" value="CAD7442218.1"/>
    <property type="molecule type" value="Genomic_DNA"/>
</dbReference>
<dbReference type="GO" id="GO:0016791">
    <property type="term" value="F:phosphatase activity"/>
    <property type="evidence" value="ECO:0007669"/>
    <property type="project" value="InterPro"/>
</dbReference>
<organism evidence="3">
    <name type="scientific">Timema bartmani</name>
    <dbReference type="NCBI Taxonomy" id="61472"/>
    <lineage>
        <taxon>Eukaryota</taxon>
        <taxon>Metazoa</taxon>
        <taxon>Ecdysozoa</taxon>
        <taxon>Arthropoda</taxon>
        <taxon>Hexapoda</taxon>
        <taxon>Insecta</taxon>
        <taxon>Pterygota</taxon>
        <taxon>Neoptera</taxon>
        <taxon>Polyneoptera</taxon>
        <taxon>Phasmatodea</taxon>
        <taxon>Timematodea</taxon>
        <taxon>Timematoidea</taxon>
        <taxon>Timematidae</taxon>
        <taxon>Timema</taxon>
    </lineage>
</organism>
<dbReference type="GO" id="GO:0003779">
    <property type="term" value="F:actin binding"/>
    <property type="evidence" value="ECO:0007669"/>
    <property type="project" value="InterPro"/>
</dbReference>
<dbReference type="AlphaFoldDB" id="A0A7R9EVK9"/>
<feature type="compositionally biased region" description="Low complexity" evidence="1">
    <location>
        <begin position="106"/>
        <end position="117"/>
    </location>
</feature>
<feature type="domain" description="Slingshot N-terminal" evidence="2">
    <location>
        <begin position="213"/>
        <end position="259"/>
    </location>
</feature>
<dbReference type="InterPro" id="IPR043588">
    <property type="entry name" value="SSH-N"/>
</dbReference>
<dbReference type="InterPro" id="IPR043587">
    <property type="entry name" value="Phosphatase_SSH-like"/>
</dbReference>
<proteinExistence type="predicted"/>